<comment type="similarity">
    <text evidence="27">In the C-terminal section; belongs to the 3-hydroxyacyl-CoA dehydrogenase family.</text>
</comment>
<evidence type="ECO:0000256" key="1">
    <source>
        <dbReference type="ARBA" id="ARBA00000469"/>
    </source>
</evidence>
<keyword evidence="12" id="KW-0413">Isomerase</keyword>
<evidence type="ECO:0000313" key="36">
    <source>
        <dbReference type="Proteomes" id="UP001165740"/>
    </source>
</evidence>
<keyword evidence="9" id="KW-0520">NAD</keyword>
<dbReference type="GO" id="GO:0004300">
    <property type="term" value="F:enoyl-CoA hydratase activity"/>
    <property type="evidence" value="ECO:0007669"/>
    <property type="project" value="UniProtKB-EC"/>
</dbReference>
<evidence type="ECO:0000256" key="22">
    <source>
        <dbReference type="ARBA" id="ARBA00036370"/>
    </source>
</evidence>
<evidence type="ECO:0000256" key="12">
    <source>
        <dbReference type="ARBA" id="ARBA00023235"/>
    </source>
</evidence>
<comment type="catalytic activity">
    <reaction evidence="15">
        <text>(3S)-hydroxydecanoyl-CoA = (2E)-decenoyl-CoA + H2O</text>
        <dbReference type="Rhea" id="RHEA:31191"/>
        <dbReference type="ChEBI" id="CHEBI:15377"/>
        <dbReference type="ChEBI" id="CHEBI:61406"/>
        <dbReference type="ChEBI" id="CHEBI:62616"/>
    </reaction>
    <physiologicalReaction direction="right-to-left" evidence="15">
        <dbReference type="Rhea" id="RHEA:31193"/>
    </physiologicalReaction>
</comment>
<comment type="subcellular location">
    <subcellularLocation>
        <location evidence="2">Peroxisome</location>
    </subcellularLocation>
</comment>
<evidence type="ECO:0000256" key="29">
    <source>
        <dbReference type="ARBA" id="ARBA00042031"/>
    </source>
</evidence>
<evidence type="ECO:0000256" key="10">
    <source>
        <dbReference type="ARBA" id="ARBA00023098"/>
    </source>
</evidence>
<evidence type="ECO:0000256" key="6">
    <source>
        <dbReference type="ARBA" id="ARBA00013000"/>
    </source>
</evidence>
<evidence type="ECO:0000256" key="3">
    <source>
        <dbReference type="ARBA" id="ARBA00005005"/>
    </source>
</evidence>
<evidence type="ECO:0000256" key="18">
    <source>
        <dbReference type="ARBA" id="ARBA00035949"/>
    </source>
</evidence>
<gene>
    <name evidence="37 38 39" type="primary">LOC106068419</name>
</gene>
<feature type="domain" description="3-hydroxyacyl-CoA dehydrogenase NAD binding" evidence="35">
    <location>
        <begin position="298"/>
        <end position="474"/>
    </location>
</feature>
<comment type="catalytic activity">
    <reaction evidence="20">
        <text>(3Z)-hexenoyl-CoA = (2E)-hexenoyl-CoA</text>
        <dbReference type="Rhea" id="RHEA:45748"/>
        <dbReference type="ChEBI" id="CHEBI:62077"/>
        <dbReference type="ChEBI" id="CHEBI:85415"/>
    </reaction>
    <physiologicalReaction direction="left-to-right" evidence="20">
        <dbReference type="Rhea" id="RHEA:45749"/>
    </physiologicalReaction>
</comment>
<comment type="catalytic activity">
    <reaction evidence="26">
        <text>(2E)-hexadecenedioyl-CoA + H2O = (3S)-hydroxyhexadecanedioyl-CoA</text>
        <dbReference type="Rhea" id="RHEA:40259"/>
        <dbReference type="ChEBI" id="CHEBI:15377"/>
        <dbReference type="ChEBI" id="CHEBI:77075"/>
        <dbReference type="ChEBI" id="CHEBI:77080"/>
    </reaction>
    <physiologicalReaction direction="left-to-right" evidence="26">
        <dbReference type="Rhea" id="RHEA:40260"/>
    </physiologicalReaction>
</comment>
<sequence>MVDYRVDNQFAVLEINNPPVNALSSDVTIGLYDGILKALQDDSVQAVIIIGKGKVFCAGADITAFSKPIKGLGITDVGHAIESSSKPVISAVYGVALGGGLEIALFCHYRISDKKAKFGFPEVQLGLLPGAEGTIRLPRLTGLPVAMEIITSGRQLGAQEAVKYGIVDKIVENDLLQEAKTFATSIIGKPLDSLRLRTKKVKNADLVDKYYDDALKEVKRKYKGLIAPVSCLKTIRGSAKLPYDAAAQLERSLFTELITSSQSAALRYSFFAERSAAKWRLPNGASSANTKPGTVGSAAVIGAGTMGSGIAVCLLRAGIPVTLVEQNEKLLKAAQTNIDQIFRGSVQLGKMTLEKRQECLRMLQGTAQLEKVKDVDIVIEAIFENLKLKQEVFAKLDKICKPTAFLCSNTSTLDIDKIASATSRPDKVAGTHFFAPAHIMRLVENVYGSKTSPETVATVMELGRKIGKVSVLSKTCDGFIANRMNKIGVEAVYLVEEGASPYDIDQIMEDFGMSMGVFKVLDLSGLDVGWRIRQEQAKALGVNLTAETKYLNAERYCSLPDKLYELGRNGIKTGRGWYRYDPANPRKPIPDLDVLDIIQTHCQNLGIKRREITAQEVIERCLYATINEGFKILEENVAEKPSDIDVIWQYGFAFPRYRGGPMFYASQVGLRKVFERICYYHATFPYSKHWLPSDLLRKLASSTDEIPINQWMNNWSSKL</sequence>
<dbReference type="SUPFAM" id="SSF52096">
    <property type="entry name" value="ClpP/crotonase"/>
    <property type="match status" value="1"/>
</dbReference>
<dbReference type="GO" id="GO:0070403">
    <property type="term" value="F:NAD+ binding"/>
    <property type="evidence" value="ECO:0007669"/>
    <property type="project" value="InterPro"/>
</dbReference>
<dbReference type="Pfam" id="PF00725">
    <property type="entry name" value="3HCDH"/>
    <property type="match status" value="2"/>
</dbReference>
<evidence type="ECO:0000313" key="38">
    <source>
        <dbReference type="RefSeq" id="XP_013083220.2"/>
    </source>
</evidence>
<dbReference type="OrthoDB" id="2018133at2759"/>
<keyword evidence="13" id="KW-0456">Lyase</keyword>
<dbReference type="CDD" id="cd06558">
    <property type="entry name" value="crotonase-like"/>
    <property type="match status" value="1"/>
</dbReference>
<comment type="catalytic activity">
    <reaction evidence="23">
        <text>(2S,3S)-3-hydroxy-2-methylbutanoyl-CoA = (2E)-2-methylbut-2-enoyl-CoA + H2O</text>
        <dbReference type="Rhea" id="RHEA:31119"/>
        <dbReference type="ChEBI" id="CHEBI:15377"/>
        <dbReference type="ChEBI" id="CHEBI:57312"/>
        <dbReference type="ChEBI" id="CHEBI:57337"/>
    </reaction>
    <physiologicalReaction direction="right-to-left" evidence="23">
        <dbReference type="Rhea" id="RHEA:31121"/>
    </physiologicalReaction>
</comment>
<evidence type="ECO:0000256" key="13">
    <source>
        <dbReference type="ARBA" id="ARBA00023239"/>
    </source>
</evidence>
<evidence type="ECO:0000256" key="4">
    <source>
        <dbReference type="ARBA" id="ARBA00011245"/>
    </source>
</evidence>
<organism evidence="36 38">
    <name type="scientific">Biomphalaria glabrata</name>
    <name type="common">Bloodfluke planorb</name>
    <name type="synonym">Freshwater snail</name>
    <dbReference type="NCBI Taxonomy" id="6526"/>
    <lineage>
        <taxon>Eukaryota</taxon>
        <taxon>Metazoa</taxon>
        <taxon>Spiralia</taxon>
        <taxon>Lophotrochozoa</taxon>
        <taxon>Mollusca</taxon>
        <taxon>Gastropoda</taxon>
        <taxon>Heterobranchia</taxon>
        <taxon>Euthyneura</taxon>
        <taxon>Panpulmonata</taxon>
        <taxon>Hygrophila</taxon>
        <taxon>Lymnaeoidea</taxon>
        <taxon>Planorbidae</taxon>
        <taxon>Biomphalaria</taxon>
    </lineage>
</organism>
<evidence type="ECO:0000256" key="33">
    <source>
        <dbReference type="ARBA" id="ARBA00049448"/>
    </source>
</evidence>
<comment type="catalytic activity">
    <reaction evidence="21">
        <text>(3E)-hexenoyl-CoA = (2E)-hexenoyl-CoA</text>
        <dbReference type="Rhea" id="RHEA:45736"/>
        <dbReference type="ChEBI" id="CHEBI:62077"/>
        <dbReference type="ChEBI" id="CHEBI:84790"/>
    </reaction>
    <physiologicalReaction direction="left-to-right" evidence="21">
        <dbReference type="Rhea" id="RHEA:45737"/>
    </physiologicalReaction>
</comment>
<feature type="domain" description="3-hydroxyacyl-CoA dehydrogenase C-terminal" evidence="34">
    <location>
        <begin position="478"/>
        <end position="580"/>
    </location>
</feature>
<keyword evidence="8" id="KW-0560">Oxidoreductase</keyword>
<keyword evidence="7" id="KW-0276">Fatty acid metabolism</keyword>
<evidence type="ECO:0000256" key="23">
    <source>
        <dbReference type="ARBA" id="ARBA00036472"/>
    </source>
</evidence>
<dbReference type="RefSeq" id="XP_013083219.2">
    <property type="nucleotide sequence ID" value="XM_013227765.2"/>
</dbReference>
<comment type="catalytic activity">
    <reaction evidence="1">
        <text>(3S)-hydroxyhexadecanoyl-CoA = (2E)-hexadecenoyl-CoA + H2O</text>
        <dbReference type="Rhea" id="RHEA:31163"/>
        <dbReference type="ChEBI" id="CHEBI:15377"/>
        <dbReference type="ChEBI" id="CHEBI:61526"/>
        <dbReference type="ChEBI" id="CHEBI:62613"/>
    </reaction>
    <physiologicalReaction direction="right-to-left" evidence="1">
        <dbReference type="Rhea" id="RHEA:31165"/>
    </physiologicalReaction>
</comment>
<evidence type="ECO:0000256" key="20">
    <source>
        <dbReference type="ARBA" id="ARBA00036336"/>
    </source>
</evidence>
<keyword evidence="11" id="KW-0576">Peroxisome</keyword>
<comment type="catalytic activity">
    <reaction evidence="30">
        <text>(3S)-hydroxyhexadecanoyl-CoA + NAD(+) = 3-oxohexadecanoyl-CoA + NADH + H(+)</text>
        <dbReference type="Rhea" id="RHEA:31159"/>
        <dbReference type="ChEBI" id="CHEBI:15378"/>
        <dbReference type="ChEBI" id="CHEBI:57349"/>
        <dbReference type="ChEBI" id="CHEBI:57540"/>
        <dbReference type="ChEBI" id="CHEBI:57945"/>
        <dbReference type="ChEBI" id="CHEBI:62613"/>
    </reaction>
    <physiologicalReaction direction="left-to-right" evidence="30">
        <dbReference type="Rhea" id="RHEA:31160"/>
    </physiologicalReaction>
</comment>
<evidence type="ECO:0000256" key="8">
    <source>
        <dbReference type="ARBA" id="ARBA00023002"/>
    </source>
</evidence>
<keyword evidence="36" id="KW-1185">Reference proteome</keyword>
<dbReference type="GeneID" id="106068419"/>
<comment type="catalytic activity">
    <reaction evidence="22">
        <text>(3S)-hydroxyhexanoyl-CoA = (2E)-hexenoyl-CoA + H2O</text>
        <dbReference type="Rhea" id="RHEA:30547"/>
        <dbReference type="ChEBI" id="CHEBI:15377"/>
        <dbReference type="ChEBI" id="CHEBI:62075"/>
        <dbReference type="ChEBI" id="CHEBI:62077"/>
    </reaction>
    <physiologicalReaction direction="right-to-left" evidence="22">
        <dbReference type="Rhea" id="RHEA:30549"/>
    </physiologicalReaction>
</comment>
<dbReference type="Gene3D" id="3.90.226.10">
    <property type="entry name" value="2-enoyl-CoA Hydratase, Chain A, domain 1"/>
    <property type="match status" value="1"/>
</dbReference>
<dbReference type="KEGG" id="bgt:106068419"/>
<comment type="catalytic activity">
    <reaction evidence="31">
        <text>(3S)-hydroxydecanoyl-CoA + NAD(+) = 3-oxodecanoyl-CoA + NADH + H(+)</text>
        <dbReference type="Rhea" id="RHEA:31187"/>
        <dbReference type="ChEBI" id="CHEBI:15378"/>
        <dbReference type="ChEBI" id="CHEBI:57540"/>
        <dbReference type="ChEBI" id="CHEBI:57945"/>
        <dbReference type="ChEBI" id="CHEBI:62548"/>
        <dbReference type="ChEBI" id="CHEBI:62616"/>
    </reaction>
    <physiologicalReaction direction="left-to-right" evidence="31">
        <dbReference type="Rhea" id="RHEA:31188"/>
    </physiologicalReaction>
</comment>
<dbReference type="SUPFAM" id="SSF51735">
    <property type="entry name" value="NAD(P)-binding Rossmann-fold domains"/>
    <property type="match status" value="1"/>
</dbReference>
<comment type="catalytic activity">
    <reaction evidence="32">
        <text>a (3S)-3-hydroxyacyl-CoA + NAD(+) = a 3-oxoacyl-CoA + NADH + H(+)</text>
        <dbReference type="Rhea" id="RHEA:22432"/>
        <dbReference type="ChEBI" id="CHEBI:15378"/>
        <dbReference type="ChEBI" id="CHEBI:57318"/>
        <dbReference type="ChEBI" id="CHEBI:57540"/>
        <dbReference type="ChEBI" id="CHEBI:57945"/>
        <dbReference type="ChEBI" id="CHEBI:90726"/>
        <dbReference type="EC" id="1.1.1.35"/>
    </reaction>
    <physiologicalReaction direction="left-to-right" evidence="32">
        <dbReference type="Rhea" id="RHEA:22433"/>
    </physiologicalReaction>
</comment>
<dbReference type="RefSeq" id="XP_013083220.2">
    <property type="nucleotide sequence ID" value="XM_013227766.2"/>
</dbReference>
<dbReference type="GO" id="GO:0005777">
    <property type="term" value="C:peroxisome"/>
    <property type="evidence" value="ECO:0007669"/>
    <property type="project" value="UniProtKB-SubCell"/>
</dbReference>
<evidence type="ECO:0000256" key="32">
    <source>
        <dbReference type="ARBA" id="ARBA00048911"/>
    </source>
</evidence>
<comment type="catalytic activity">
    <reaction evidence="18">
        <text>a (3E)-enoyl-CoA = a 4-saturated (2E)-enoyl-CoA</text>
        <dbReference type="Rhea" id="RHEA:45228"/>
        <dbReference type="ChEBI" id="CHEBI:58521"/>
        <dbReference type="ChEBI" id="CHEBI:85097"/>
        <dbReference type="EC" id="5.3.3.8"/>
    </reaction>
    <physiologicalReaction direction="left-to-right" evidence="18">
        <dbReference type="Rhea" id="RHEA:45229"/>
    </physiologicalReaction>
</comment>
<comment type="catalytic activity">
    <reaction evidence="24">
        <text>(3E,5Z)-tetradecadienoyl-CoA = (2E,5Z)-tetradecadienoyl-CoA</text>
        <dbReference type="Rhea" id="RHEA:47464"/>
        <dbReference type="ChEBI" id="CHEBI:71586"/>
        <dbReference type="ChEBI" id="CHEBI:87701"/>
    </reaction>
    <physiologicalReaction direction="right-to-left" evidence="24">
        <dbReference type="Rhea" id="RHEA:47466"/>
    </physiologicalReaction>
</comment>
<evidence type="ECO:0000256" key="17">
    <source>
        <dbReference type="ARBA" id="ARBA00035909"/>
    </source>
</evidence>
<dbReference type="InterPro" id="IPR029045">
    <property type="entry name" value="ClpP/crotonase-like_dom_sf"/>
</dbReference>
<dbReference type="Gene3D" id="1.10.1040.50">
    <property type="match status" value="1"/>
</dbReference>
<dbReference type="InterPro" id="IPR006176">
    <property type="entry name" value="3-OHacyl-CoA_DH_NAD-bd"/>
</dbReference>
<dbReference type="PANTHER" id="PTHR23309">
    <property type="entry name" value="3-HYDROXYACYL-COA DEHYROGENASE"/>
    <property type="match status" value="1"/>
</dbReference>
<comment type="catalytic activity">
    <reaction evidence="16">
        <text>(3E,5Z)-octadienoyl-CoA = (2E,5Z)-octadienoyl-CoA</text>
        <dbReference type="Rhea" id="RHEA:49932"/>
        <dbReference type="ChEBI" id="CHEBI:85108"/>
        <dbReference type="ChEBI" id="CHEBI:131990"/>
    </reaction>
    <physiologicalReaction direction="right-to-left" evidence="16">
        <dbReference type="Rhea" id="RHEA:49934"/>
    </physiologicalReaction>
</comment>
<dbReference type="Gene3D" id="3.40.50.720">
    <property type="entry name" value="NAD(P)-binding Rossmann-like Domain"/>
    <property type="match status" value="1"/>
</dbReference>
<reference evidence="37 38" key="1">
    <citation type="submission" date="2025-04" db="UniProtKB">
        <authorList>
            <consortium name="RefSeq"/>
        </authorList>
    </citation>
    <scope>IDENTIFICATION</scope>
</reference>
<dbReference type="Pfam" id="PF02737">
    <property type="entry name" value="3HCDH_N"/>
    <property type="match status" value="1"/>
</dbReference>
<evidence type="ECO:0000256" key="7">
    <source>
        <dbReference type="ARBA" id="ARBA00022832"/>
    </source>
</evidence>
<accession>A0A9U8EDF3</accession>
<evidence type="ECO:0000256" key="28">
    <source>
        <dbReference type="ARBA" id="ARBA00039632"/>
    </source>
</evidence>
<evidence type="ECO:0000256" key="26">
    <source>
        <dbReference type="ARBA" id="ARBA00036989"/>
    </source>
</evidence>
<dbReference type="PANTHER" id="PTHR23309:SF49">
    <property type="entry name" value="PEROXISOMAL BIFUNCTIONAL ENZYME"/>
    <property type="match status" value="1"/>
</dbReference>
<evidence type="ECO:0000259" key="34">
    <source>
        <dbReference type="Pfam" id="PF00725"/>
    </source>
</evidence>
<dbReference type="FunFam" id="1.10.1040.50:FF:000006">
    <property type="entry name" value="Peroxisomal bifunctional enzyme"/>
    <property type="match status" value="1"/>
</dbReference>
<evidence type="ECO:0000256" key="31">
    <source>
        <dbReference type="ARBA" id="ARBA00048361"/>
    </source>
</evidence>
<evidence type="ECO:0000256" key="19">
    <source>
        <dbReference type="ARBA" id="ARBA00035959"/>
    </source>
</evidence>
<dbReference type="OMA" id="YNGAAMG"/>
<dbReference type="InterPro" id="IPR006108">
    <property type="entry name" value="3HC_DH_C"/>
</dbReference>
<dbReference type="InterPro" id="IPR008927">
    <property type="entry name" value="6-PGluconate_DH-like_C_sf"/>
</dbReference>
<evidence type="ECO:0000256" key="16">
    <source>
        <dbReference type="ARBA" id="ARBA00035863"/>
    </source>
</evidence>
<protein>
    <recommendedName>
        <fullName evidence="28">Peroxisomal bifunctional enzyme</fullName>
        <ecNumber evidence="6">1.1.1.35</ecNumber>
        <ecNumber evidence="5">5.3.3.8</ecNumber>
    </recommendedName>
    <alternativeName>
        <fullName evidence="29">Multifunctional enzyme 1</fullName>
    </alternativeName>
</protein>
<dbReference type="GO" id="GO:0006635">
    <property type="term" value="P:fatty acid beta-oxidation"/>
    <property type="evidence" value="ECO:0007669"/>
    <property type="project" value="UniProtKB-ARBA"/>
</dbReference>
<dbReference type="InterPro" id="IPR001753">
    <property type="entry name" value="Enoyl-CoA_hydra/iso"/>
</dbReference>
<comment type="catalytic activity">
    <reaction evidence="33">
        <text>(3S)-hydroxyhexadecanedioyl-CoA + NAD(+) = 3-oxohexadecanedioyl-CoA + NADH + H(+)</text>
        <dbReference type="Rhea" id="RHEA:40267"/>
        <dbReference type="ChEBI" id="CHEBI:15378"/>
        <dbReference type="ChEBI" id="CHEBI:57540"/>
        <dbReference type="ChEBI" id="CHEBI:57945"/>
        <dbReference type="ChEBI" id="CHEBI:77080"/>
        <dbReference type="ChEBI" id="CHEBI:77081"/>
    </reaction>
    <physiologicalReaction direction="left-to-right" evidence="33">
        <dbReference type="Rhea" id="RHEA:40268"/>
    </physiologicalReaction>
</comment>
<evidence type="ECO:0000313" key="39">
    <source>
        <dbReference type="RefSeq" id="XP_013083221.2"/>
    </source>
</evidence>
<dbReference type="EC" id="1.1.1.35" evidence="6"/>
<comment type="catalytic activity">
    <reaction evidence="17">
        <text>a 4-saturated-(3S)-3-hydroxyacyl-CoA = a (3E)-enoyl-CoA + H2O</text>
        <dbReference type="Rhea" id="RHEA:20724"/>
        <dbReference type="ChEBI" id="CHEBI:15377"/>
        <dbReference type="ChEBI" id="CHEBI:58521"/>
        <dbReference type="ChEBI" id="CHEBI:137480"/>
        <dbReference type="EC" id="4.2.1.17"/>
    </reaction>
    <physiologicalReaction direction="left-to-right" evidence="17">
        <dbReference type="Rhea" id="RHEA:20725"/>
    </physiologicalReaction>
</comment>
<keyword evidence="14" id="KW-0511">Multifunctional enzyme</keyword>
<evidence type="ECO:0000256" key="2">
    <source>
        <dbReference type="ARBA" id="ARBA00004275"/>
    </source>
</evidence>
<comment type="catalytic activity">
    <reaction evidence="25">
        <text>(3E)-decenoyl-CoA = (2E)-decenoyl-CoA</text>
        <dbReference type="Rhea" id="RHEA:45752"/>
        <dbReference type="ChEBI" id="CHEBI:61406"/>
        <dbReference type="ChEBI" id="CHEBI:84793"/>
    </reaction>
    <physiologicalReaction direction="left-to-right" evidence="25">
        <dbReference type="Rhea" id="RHEA:45753"/>
    </physiologicalReaction>
</comment>
<comment type="subunit">
    <text evidence="4">Monomer.</text>
</comment>
<dbReference type="GO" id="GO:0003857">
    <property type="term" value="F:(3S)-3-hydroxyacyl-CoA dehydrogenase (NAD+) activity"/>
    <property type="evidence" value="ECO:0007669"/>
    <property type="project" value="UniProtKB-EC"/>
</dbReference>
<name>A0A9U8EDF3_BIOGL</name>
<dbReference type="EC" id="5.3.3.8" evidence="5"/>
<dbReference type="GO" id="GO:0004165">
    <property type="term" value="F:delta(3)-delta(2)-enoyl-CoA isomerase activity"/>
    <property type="evidence" value="ECO:0007669"/>
    <property type="project" value="UniProtKB-EC"/>
</dbReference>
<evidence type="ECO:0000256" key="11">
    <source>
        <dbReference type="ARBA" id="ARBA00023140"/>
    </source>
</evidence>
<dbReference type="Proteomes" id="UP001165740">
    <property type="component" value="Chromosome 1"/>
</dbReference>
<evidence type="ECO:0000256" key="24">
    <source>
        <dbReference type="ARBA" id="ARBA00036570"/>
    </source>
</evidence>
<dbReference type="Pfam" id="PF00378">
    <property type="entry name" value="ECH_1"/>
    <property type="match status" value="1"/>
</dbReference>
<dbReference type="InterPro" id="IPR036291">
    <property type="entry name" value="NAD(P)-bd_dom_sf"/>
</dbReference>
<dbReference type="RefSeq" id="XP_013083221.2">
    <property type="nucleotide sequence ID" value="XM_013227767.2"/>
</dbReference>
<evidence type="ECO:0000256" key="25">
    <source>
        <dbReference type="ARBA" id="ARBA00036656"/>
    </source>
</evidence>
<evidence type="ECO:0000256" key="9">
    <source>
        <dbReference type="ARBA" id="ARBA00023027"/>
    </source>
</evidence>
<evidence type="ECO:0000256" key="27">
    <source>
        <dbReference type="ARBA" id="ARBA00038365"/>
    </source>
</evidence>
<evidence type="ECO:0000256" key="14">
    <source>
        <dbReference type="ARBA" id="ARBA00023268"/>
    </source>
</evidence>
<dbReference type="FunFam" id="3.40.50.720:FF:000009">
    <property type="entry name" value="Fatty oxidation complex, alpha subunit"/>
    <property type="match status" value="1"/>
</dbReference>
<dbReference type="SUPFAM" id="SSF48179">
    <property type="entry name" value="6-phosphogluconate dehydrogenase C-terminal domain-like"/>
    <property type="match status" value="2"/>
</dbReference>
<comment type="catalytic activity">
    <reaction evidence="19">
        <text>a (3Z)-enoyl-CoA = a 4-saturated (2E)-enoyl-CoA</text>
        <dbReference type="Rhea" id="RHEA:45900"/>
        <dbReference type="ChEBI" id="CHEBI:85097"/>
        <dbReference type="ChEBI" id="CHEBI:85489"/>
        <dbReference type="EC" id="5.3.3.8"/>
    </reaction>
    <physiologicalReaction direction="left-to-right" evidence="19">
        <dbReference type="Rhea" id="RHEA:45901"/>
    </physiologicalReaction>
</comment>
<feature type="domain" description="3-hydroxyacyl-CoA dehydrogenase C-terminal" evidence="34">
    <location>
        <begin position="617"/>
        <end position="701"/>
    </location>
</feature>
<proteinExistence type="inferred from homology"/>
<dbReference type="AlphaFoldDB" id="A0A9U8EDF3"/>
<comment type="pathway">
    <text evidence="3">Lipid metabolism; fatty acid beta-oxidation.</text>
</comment>
<evidence type="ECO:0000256" key="15">
    <source>
        <dbReference type="ARBA" id="ARBA00035760"/>
    </source>
</evidence>
<evidence type="ECO:0000259" key="35">
    <source>
        <dbReference type="Pfam" id="PF02737"/>
    </source>
</evidence>
<evidence type="ECO:0000313" key="37">
    <source>
        <dbReference type="RefSeq" id="XP_013083219.2"/>
    </source>
</evidence>
<evidence type="ECO:0000256" key="5">
    <source>
        <dbReference type="ARBA" id="ARBA00012064"/>
    </source>
</evidence>
<evidence type="ECO:0000256" key="21">
    <source>
        <dbReference type="ARBA" id="ARBA00036353"/>
    </source>
</evidence>
<evidence type="ECO:0000256" key="30">
    <source>
        <dbReference type="ARBA" id="ARBA00047613"/>
    </source>
</evidence>
<keyword evidence="10" id="KW-0443">Lipid metabolism</keyword>